<dbReference type="PIRSF" id="PIRSF015278">
    <property type="entry name" value="UCP015278"/>
    <property type="match status" value="1"/>
</dbReference>
<reference evidence="1 2" key="1">
    <citation type="submission" date="2024-01" db="EMBL/GenBank/DDBJ databases">
        <title>Seven novel Bacillus-like species.</title>
        <authorList>
            <person name="Liu G."/>
        </authorList>
    </citation>
    <scope>NUCLEOTIDE SEQUENCE [LARGE SCALE GENOMIC DNA]</scope>
    <source>
        <strain evidence="1 2">FJAT-51639</strain>
    </source>
</reference>
<dbReference type="Proteomes" id="UP001372526">
    <property type="component" value="Unassembled WGS sequence"/>
</dbReference>
<dbReference type="Pfam" id="PF10004">
    <property type="entry name" value="DUF2247"/>
    <property type="match status" value="1"/>
</dbReference>
<keyword evidence="2" id="KW-1185">Reference proteome</keyword>
<name>A0ABU8FMZ6_9BACI</name>
<comment type="caution">
    <text evidence="1">The sequence shown here is derived from an EMBL/GenBank/DDBJ whole genome shotgun (WGS) entry which is preliminary data.</text>
</comment>
<protein>
    <submittedName>
        <fullName evidence="1">DUF2247 family protein</fullName>
    </submittedName>
</protein>
<proteinExistence type="predicted"/>
<organism evidence="1 2">
    <name type="scientific">Bacillus bruguierae</name>
    <dbReference type="NCBI Taxonomy" id="3127667"/>
    <lineage>
        <taxon>Bacteria</taxon>
        <taxon>Bacillati</taxon>
        <taxon>Bacillota</taxon>
        <taxon>Bacilli</taxon>
        <taxon>Bacillales</taxon>
        <taxon>Bacillaceae</taxon>
        <taxon>Bacillus</taxon>
    </lineage>
</organism>
<dbReference type="RefSeq" id="WP_336474353.1">
    <property type="nucleotide sequence ID" value="NZ_JBAWSX010000021.1"/>
</dbReference>
<gene>
    <name evidence="1" type="ORF">WAZ07_23245</name>
</gene>
<evidence type="ECO:0000313" key="1">
    <source>
        <dbReference type="EMBL" id="MEI4804074.1"/>
    </source>
</evidence>
<dbReference type="InterPro" id="IPR016630">
    <property type="entry name" value="UCP015278"/>
</dbReference>
<accession>A0ABU8FMZ6</accession>
<dbReference type="EMBL" id="JBAWSX010000021">
    <property type="protein sequence ID" value="MEI4804074.1"/>
    <property type="molecule type" value="Genomic_DNA"/>
</dbReference>
<sequence length="180" mass="22034">MDYSIDILKQSKIKYDWKTIYIGLELSIIKNNDITNYAVEFLSTHQECNNPFIIELAWGKNDIEYRRILKNILKELNDEHLLKDSNLWKCEKRKWRFSILKCLKEMYQDEPKELLNKIVEIYADFDYPEDMERFINYMPPKDGYNPLLYSEEENIVRLISFFNDFLHKEQQYLQNRKVKR</sequence>
<evidence type="ECO:0000313" key="2">
    <source>
        <dbReference type="Proteomes" id="UP001372526"/>
    </source>
</evidence>